<dbReference type="Proteomes" id="UP000683925">
    <property type="component" value="Unassembled WGS sequence"/>
</dbReference>
<name>A0A8S1VQF6_PAROT</name>
<organism evidence="1 2">
    <name type="scientific">Paramecium octaurelia</name>
    <dbReference type="NCBI Taxonomy" id="43137"/>
    <lineage>
        <taxon>Eukaryota</taxon>
        <taxon>Sar</taxon>
        <taxon>Alveolata</taxon>
        <taxon>Ciliophora</taxon>
        <taxon>Intramacronucleata</taxon>
        <taxon>Oligohymenophorea</taxon>
        <taxon>Peniculida</taxon>
        <taxon>Parameciidae</taxon>
        <taxon>Paramecium</taxon>
    </lineage>
</organism>
<dbReference type="AlphaFoldDB" id="A0A8S1VQF6"/>
<keyword evidence="2" id="KW-1185">Reference proteome</keyword>
<comment type="caution">
    <text evidence="1">The sequence shown here is derived from an EMBL/GenBank/DDBJ whole genome shotgun (WGS) entry which is preliminary data.</text>
</comment>
<sequence>MEQQKGLAILNACHKKIMTIITNAKLSKFHLNPDFALNNLKSRFKLSQNSLILLSAIMDQIIVNSFYRN</sequence>
<proteinExistence type="predicted"/>
<gene>
    <name evidence="1" type="ORF">POCTA_138.1.T0730174</name>
</gene>
<protein>
    <submittedName>
        <fullName evidence="1">Uncharacterized protein</fullName>
    </submittedName>
</protein>
<accession>A0A8S1VQF6</accession>
<evidence type="ECO:0000313" key="1">
    <source>
        <dbReference type="EMBL" id="CAD8179744.1"/>
    </source>
</evidence>
<evidence type="ECO:0000313" key="2">
    <source>
        <dbReference type="Proteomes" id="UP000683925"/>
    </source>
</evidence>
<dbReference type="EMBL" id="CAJJDP010000072">
    <property type="protein sequence ID" value="CAD8179744.1"/>
    <property type="molecule type" value="Genomic_DNA"/>
</dbReference>
<reference evidence="1" key="1">
    <citation type="submission" date="2021-01" db="EMBL/GenBank/DDBJ databases">
        <authorList>
            <consortium name="Genoscope - CEA"/>
            <person name="William W."/>
        </authorList>
    </citation>
    <scope>NUCLEOTIDE SEQUENCE</scope>
</reference>